<protein>
    <submittedName>
        <fullName evidence="2">Uncharacterized protein</fullName>
    </submittedName>
</protein>
<evidence type="ECO:0000256" key="1">
    <source>
        <dbReference type="SAM" id="MobiDB-lite"/>
    </source>
</evidence>
<evidence type="ECO:0000313" key="2">
    <source>
        <dbReference type="EMBL" id="CUS43898.1"/>
    </source>
</evidence>
<sequence length="160" mass="17623">MKLVSERSETVIAQEAAATSVASAVRELTANLILVSRGAGKARDVGGQALALIESFQEYHDAFGRLPGQELTEFLDHDRLWGDVDWSRFDDDYADRHFATIKMVRGALQMTASSLQGQRSDYLAGERELHDGSRARQDTLARAEVSPGKASRWSLGRTAK</sequence>
<gene>
    <name evidence="2" type="ORF">MGWOODY_Smn1105</name>
</gene>
<dbReference type="EMBL" id="CZQE01000096">
    <property type="protein sequence ID" value="CUS43898.1"/>
    <property type="molecule type" value="Genomic_DNA"/>
</dbReference>
<name>A0A160TID0_9ZZZZ</name>
<accession>A0A160TID0</accession>
<dbReference type="AlphaFoldDB" id="A0A160TID0"/>
<proteinExistence type="predicted"/>
<feature type="region of interest" description="Disordered" evidence="1">
    <location>
        <begin position="131"/>
        <end position="160"/>
    </location>
</feature>
<reference evidence="2" key="1">
    <citation type="submission" date="2015-10" db="EMBL/GenBank/DDBJ databases">
        <authorList>
            <person name="Gilbert D.G."/>
        </authorList>
    </citation>
    <scope>NUCLEOTIDE SEQUENCE</scope>
</reference>
<organism evidence="2">
    <name type="scientific">hydrothermal vent metagenome</name>
    <dbReference type="NCBI Taxonomy" id="652676"/>
    <lineage>
        <taxon>unclassified sequences</taxon>
        <taxon>metagenomes</taxon>
        <taxon>ecological metagenomes</taxon>
    </lineage>
</organism>
<feature type="compositionally biased region" description="Basic and acidic residues" evidence="1">
    <location>
        <begin position="131"/>
        <end position="141"/>
    </location>
</feature>